<gene>
    <name evidence="7" type="ordered locus">Desac_0824</name>
</gene>
<keyword evidence="3" id="KW-0560">Oxidoreductase</keyword>
<keyword evidence="8" id="KW-1185">Reference proteome</keyword>
<dbReference type="GO" id="GO:0005886">
    <property type="term" value="C:plasma membrane"/>
    <property type="evidence" value="ECO:0007669"/>
    <property type="project" value="TreeGrafter"/>
</dbReference>
<evidence type="ECO:0000259" key="6">
    <source>
        <dbReference type="Pfam" id="PF13183"/>
    </source>
</evidence>
<keyword evidence="5" id="KW-0411">Iron-sulfur</keyword>
<keyword evidence="1" id="KW-0004">4Fe-4S</keyword>
<dbReference type="InterPro" id="IPR017896">
    <property type="entry name" value="4Fe4S_Fe-S-bd"/>
</dbReference>
<dbReference type="InterPro" id="IPR009051">
    <property type="entry name" value="Helical_ferredxn"/>
</dbReference>
<organism evidence="7 8">
    <name type="scientific">Desulfobacca acetoxidans (strain ATCC 700848 / DSM 11109 / ASRB2)</name>
    <dbReference type="NCBI Taxonomy" id="880072"/>
    <lineage>
        <taxon>Bacteria</taxon>
        <taxon>Pseudomonadati</taxon>
        <taxon>Thermodesulfobacteriota</taxon>
        <taxon>Desulfobaccia</taxon>
        <taxon>Desulfobaccales</taxon>
        <taxon>Desulfobaccaceae</taxon>
        <taxon>Desulfobacca</taxon>
    </lineage>
</organism>
<dbReference type="PANTHER" id="PTHR43255">
    <property type="entry name" value="IRON-SULFUR-BINDING OXIDOREDUCTASE FADF-RELATED-RELATED"/>
    <property type="match status" value="1"/>
</dbReference>
<dbReference type="PROSITE" id="PS00198">
    <property type="entry name" value="4FE4S_FER_1"/>
    <property type="match status" value="1"/>
</dbReference>
<dbReference type="eggNOG" id="COG1150">
    <property type="taxonomic scope" value="Bacteria"/>
</dbReference>
<dbReference type="GO" id="GO:0051539">
    <property type="term" value="F:4 iron, 4 sulfur cluster binding"/>
    <property type="evidence" value="ECO:0007669"/>
    <property type="project" value="UniProtKB-KW"/>
</dbReference>
<sequence length="193" mass="22112">MQPQRQLSPEVRFMEQVEEDGGIRVSTCYQCKKCTNGCPVTFAMDIYPDQVIRLVQMGQRQAVLTCSTIWVCSACETCTTRCPNEVDIAGIMDYLKAQALKSGIVLPQRRTYVFHKVFLDDIRRRGRVFEGGLLPRYMLKSGEAWRKLRELDFKDDLELAYGMLRRGRMALYPQGISMKGRAEIQGLLAQSTR</sequence>
<keyword evidence="2" id="KW-0479">Metal-binding</keyword>
<dbReference type="InterPro" id="IPR051460">
    <property type="entry name" value="HdrC_iron-sulfur_subunit"/>
</dbReference>
<dbReference type="Pfam" id="PF13183">
    <property type="entry name" value="Fer4_8"/>
    <property type="match status" value="1"/>
</dbReference>
<keyword evidence="4" id="KW-0408">Iron</keyword>
<name>F2NGT2_DESAR</name>
<evidence type="ECO:0000256" key="3">
    <source>
        <dbReference type="ARBA" id="ARBA00023002"/>
    </source>
</evidence>
<dbReference type="PANTHER" id="PTHR43255:SF1">
    <property type="entry name" value="IRON-SULFUR-BINDING OXIDOREDUCTASE FADF-RELATED"/>
    <property type="match status" value="1"/>
</dbReference>
<proteinExistence type="predicted"/>
<evidence type="ECO:0000256" key="2">
    <source>
        <dbReference type="ARBA" id="ARBA00022723"/>
    </source>
</evidence>
<accession>F2NGT2</accession>
<dbReference type="EMBL" id="CP002629">
    <property type="protein sequence ID" value="AEB08703.1"/>
    <property type="molecule type" value="Genomic_DNA"/>
</dbReference>
<dbReference type="STRING" id="880072.Desac_0824"/>
<dbReference type="GO" id="GO:0016491">
    <property type="term" value="F:oxidoreductase activity"/>
    <property type="evidence" value="ECO:0007669"/>
    <property type="project" value="UniProtKB-KW"/>
</dbReference>
<evidence type="ECO:0000313" key="8">
    <source>
        <dbReference type="Proteomes" id="UP000000483"/>
    </source>
</evidence>
<dbReference type="Proteomes" id="UP000000483">
    <property type="component" value="Chromosome"/>
</dbReference>
<reference evidence="8" key="2">
    <citation type="submission" date="2011-03" db="EMBL/GenBank/DDBJ databases">
        <title>The complete genome of Desulfobacca acetoxidans DSM 11109.</title>
        <authorList>
            <consortium name="US DOE Joint Genome Institute (JGI-PGF)"/>
            <person name="Lucas S."/>
            <person name="Copeland A."/>
            <person name="Lapidus A."/>
            <person name="Bruce D."/>
            <person name="Goodwin L."/>
            <person name="Pitluck S."/>
            <person name="Peters L."/>
            <person name="Kyrpides N."/>
            <person name="Mavromatis K."/>
            <person name="Ivanova N."/>
            <person name="Ovchinnikova G."/>
            <person name="Teshima H."/>
            <person name="Detter J.C."/>
            <person name="Han C."/>
            <person name="Land M."/>
            <person name="Hauser L."/>
            <person name="Markowitz V."/>
            <person name="Cheng J.-F."/>
            <person name="Hugenholtz P."/>
            <person name="Woyke T."/>
            <person name="Wu D."/>
            <person name="Spring S."/>
            <person name="Schueler E."/>
            <person name="Brambilla E."/>
            <person name="Klenk H.-P."/>
            <person name="Eisen J.A."/>
        </authorList>
    </citation>
    <scope>NUCLEOTIDE SEQUENCE [LARGE SCALE GENOMIC DNA]</scope>
    <source>
        <strain evidence="8">ATCC 700848 / DSM 11109 / ASRB2</strain>
    </source>
</reference>
<dbReference type="GO" id="GO:0046872">
    <property type="term" value="F:metal ion binding"/>
    <property type="evidence" value="ECO:0007669"/>
    <property type="project" value="UniProtKB-KW"/>
</dbReference>
<dbReference type="KEGG" id="dao:Desac_0824"/>
<dbReference type="OrthoDB" id="9769677at2"/>
<dbReference type="RefSeq" id="WP_013705816.1">
    <property type="nucleotide sequence ID" value="NC_015388.1"/>
</dbReference>
<dbReference type="InterPro" id="IPR017900">
    <property type="entry name" value="4Fe4S_Fe_S_CS"/>
</dbReference>
<evidence type="ECO:0000256" key="4">
    <source>
        <dbReference type="ARBA" id="ARBA00023004"/>
    </source>
</evidence>
<protein>
    <submittedName>
        <fullName evidence="7">Heterodisulfide reductase, C subunit</fullName>
    </submittedName>
</protein>
<dbReference type="SUPFAM" id="SSF46548">
    <property type="entry name" value="alpha-helical ferredoxin"/>
    <property type="match status" value="1"/>
</dbReference>
<evidence type="ECO:0000256" key="1">
    <source>
        <dbReference type="ARBA" id="ARBA00022485"/>
    </source>
</evidence>
<evidence type="ECO:0000313" key="7">
    <source>
        <dbReference type="EMBL" id="AEB08703.1"/>
    </source>
</evidence>
<reference evidence="7 8" key="1">
    <citation type="journal article" date="2011" name="Stand. Genomic Sci.">
        <title>Complete genome sequence of the acetate-degrading sulfate reducer Desulfobacca acetoxidans type strain (ASRB2).</title>
        <authorList>
            <person name="Goker M."/>
            <person name="Teshima H."/>
            <person name="Lapidus A."/>
            <person name="Nolan M."/>
            <person name="Lucas S."/>
            <person name="Hammon N."/>
            <person name="Deshpande S."/>
            <person name="Cheng J.F."/>
            <person name="Tapia R."/>
            <person name="Han C."/>
            <person name="Goodwin L."/>
            <person name="Pitluck S."/>
            <person name="Huntemann M."/>
            <person name="Liolios K."/>
            <person name="Ivanova N."/>
            <person name="Pagani I."/>
            <person name="Mavromatis K."/>
            <person name="Ovchinikova G."/>
            <person name="Pati A."/>
            <person name="Chen A."/>
            <person name="Palaniappan K."/>
            <person name="Land M."/>
            <person name="Hauser L."/>
            <person name="Brambilla E.M."/>
            <person name="Rohde M."/>
            <person name="Spring S."/>
            <person name="Detter J.C."/>
            <person name="Woyke T."/>
            <person name="Bristow J."/>
            <person name="Eisen J.A."/>
            <person name="Markowitz V."/>
            <person name="Hugenholtz P."/>
            <person name="Kyrpides N.C."/>
            <person name="Klenk H.P."/>
        </authorList>
    </citation>
    <scope>NUCLEOTIDE SEQUENCE [LARGE SCALE GENOMIC DNA]</scope>
    <source>
        <strain evidence="8">ATCC 700848 / DSM 11109 / ASRB2</strain>
    </source>
</reference>
<dbReference type="AlphaFoldDB" id="F2NGT2"/>
<evidence type="ECO:0000256" key="5">
    <source>
        <dbReference type="ARBA" id="ARBA00023014"/>
    </source>
</evidence>
<dbReference type="Gene3D" id="1.10.1060.10">
    <property type="entry name" value="Alpha-helical ferredoxin"/>
    <property type="match status" value="1"/>
</dbReference>
<feature type="domain" description="4Fe-4S ferredoxin-type" evidence="6">
    <location>
        <begin position="25"/>
        <end position="86"/>
    </location>
</feature>
<dbReference type="HOGENOM" id="CLU_093432_1_0_7"/>